<name>A0A1I5JVW1_9BACT</name>
<proteinExistence type="predicted"/>
<dbReference type="AlphaFoldDB" id="A0A1I5JVW1"/>
<gene>
    <name evidence="1" type="ORF">SAMN04488519_11422</name>
</gene>
<dbReference type="SUPFAM" id="SSF48452">
    <property type="entry name" value="TPR-like"/>
    <property type="match status" value="1"/>
</dbReference>
<sequence>MSARLFSKKIKIFNFLILSMLVQFSFGQDLRFLNDIDVKQEKLVYLRDSVRFTVKGKIPIESVMTPRNPQLRLVWKSETDSINFGMLSLKKNLSDYSVEKDFKVPFKPWMESAALEARFFQGKKASNQPYEIKVLKKGVDTTPFLAKIGRVVPDEQIPTVGLVIPVGVTGREAVRNREFQFFFNPGESTYLKNSSNESVFGDMTSFLTENPAIVSVKITGLQSPEQKEGRSSRLGMDRATTIKNEIVKRNLLLRDTIIQVSSRWNDWFDLRLLLRDFPELSTSQKDSYYAILMNGEDFLTQQEQLRSINGFDQLSRQLFPKLRVAKVEIIAKPGSGLGTEKTAILRQELEENIATSKLSFLDWAIAGETAPRLEEKARIYSKMTTLFRSPLPYNNLGLVRIREAQRTLDRDVQENLWNEAEWLLQQAIKLENNPYSLHNLGQIYALKGNYWEAYKYLSEASVLTRDPEFLMVNESLRGALDILRGDYKLATLRYDYAFTDPADFFNKGLAYFLAGNYGEASLAFEESVIRSRDFGYGYYGLALVAINSGQKEIAMIQLEKAVAANESIYLKALIDPNFDELRGIPEFFQILRRNK</sequence>
<evidence type="ECO:0000313" key="2">
    <source>
        <dbReference type="Proteomes" id="UP000199564"/>
    </source>
</evidence>
<dbReference type="SMART" id="SM00028">
    <property type="entry name" value="TPR"/>
    <property type="match status" value="3"/>
</dbReference>
<dbReference type="EMBL" id="FOVW01000014">
    <property type="protein sequence ID" value="SFO76908.1"/>
    <property type="molecule type" value="Genomic_DNA"/>
</dbReference>
<protein>
    <recommendedName>
        <fullName evidence="3">Tetratricopeptide repeat-containing protein</fullName>
    </recommendedName>
</protein>
<dbReference type="STRING" id="226506.SAMN04488519_11422"/>
<dbReference type="InterPro" id="IPR019734">
    <property type="entry name" value="TPR_rpt"/>
</dbReference>
<dbReference type="InterPro" id="IPR011990">
    <property type="entry name" value="TPR-like_helical_dom_sf"/>
</dbReference>
<accession>A0A1I5JVW1</accession>
<organism evidence="1 2">
    <name type="scientific">Algoriphagus ornithinivorans</name>
    <dbReference type="NCBI Taxonomy" id="226506"/>
    <lineage>
        <taxon>Bacteria</taxon>
        <taxon>Pseudomonadati</taxon>
        <taxon>Bacteroidota</taxon>
        <taxon>Cytophagia</taxon>
        <taxon>Cytophagales</taxon>
        <taxon>Cyclobacteriaceae</taxon>
        <taxon>Algoriphagus</taxon>
    </lineage>
</organism>
<evidence type="ECO:0000313" key="1">
    <source>
        <dbReference type="EMBL" id="SFO76908.1"/>
    </source>
</evidence>
<evidence type="ECO:0008006" key="3">
    <source>
        <dbReference type="Google" id="ProtNLM"/>
    </source>
</evidence>
<keyword evidence="2" id="KW-1185">Reference proteome</keyword>
<dbReference type="Gene3D" id="1.25.40.10">
    <property type="entry name" value="Tetratricopeptide repeat domain"/>
    <property type="match status" value="2"/>
</dbReference>
<dbReference type="Proteomes" id="UP000199564">
    <property type="component" value="Unassembled WGS sequence"/>
</dbReference>
<reference evidence="2" key="1">
    <citation type="submission" date="2016-10" db="EMBL/GenBank/DDBJ databases">
        <authorList>
            <person name="Varghese N."/>
            <person name="Submissions S."/>
        </authorList>
    </citation>
    <scope>NUCLEOTIDE SEQUENCE [LARGE SCALE GENOMIC DNA]</scope>
    <source>
        <strain evidence="2">DSM 15282</strain>
    </source>
</reference>